<dbReference type="PROSITE" id="PS51257">
    <property type="entry name" value="PROKAR_LIPOPROTEIN"/>
    <property type="match status" value="1"/>
</dbReference>
<evidence type="ECO:0000313" key="4">
    <source>
        <dbReference type="Proteomes" id="UP000479526"/>
    </source>
</evidence>
<dbReference type="Proteomes" id="UP000479526">
    <property type="component" value="Unassembled WGS sequence"/>
</dbReference>
<dbReference type="Pfam" id="PF03713">
    <property type="entry name" value="DUF305"/>
    <property type="match status" value="1"/>
</dbReference>
<evidence type="ECO:0000313" key="3">
    <source>
        <dbReference type="EMBL" id="NAS22301.1"/>
    </source>
</evidence>
<evidence type="ECO:0000259" key="2">
    <source>
        <dbReference type="Pfam" id="PF03713"/>
    </source>
</evidence>
<accession>A0A7C9JBY8</accession>
<sequence>MRLTTGAPWAVVLAALLVSGCAAPQVHAPAAAAVQPSAVARPSAAFNPTDVAWIQLEIPMTESVLALTDLAPERTANPSVLALASQVAAEQQQQLEGLRGLLREAGLPPTNVHEGHDMPGMVTKSDLLIAQRLNAEPFDKLFRKHLKDFLTQSLLVAKGEQTSGANEATKQYAKTLSAAREATLADLR</sequence>
<dbReference type="AlphaFoldDB" id="A0A7C9JBY8"/>
<feature type="domain" description="DUF305" evidence="2">
    <location>
        <begin position="50"/>
        <end position="187"/>
    </location>
</feature>
<dbReference type="InterPro" id="IPR012347">
    <property type="entry name" value="Ferritin-like"/>
</dbReference>
<name>A0A7C9JBY8_9ACTN</name>
<protein>
    <submittedName>
        <fullName evidence="3">DUF305 domain-containing protein</fullName>
    </submittedName>
</protein>
<comment type="caution">
    <text evidence="3">The sequence shown here is derived from an EMBL/GenBank/DDBJ whole genome shotgun (WGS) entry which is preliminary data.</text>
</comment>
<organism evidence="3 4">
    <name type="scientific">Herbidospora solisilvae</name>
    <dbReference type="NCBI Taxonomy" id="2696284"/>
    <lineage>
        <taxon>Bacteria</taxon>
        <taxon>Bacillati</taxon>
        <taxon>Actinomycetota</taxon>
        <taxon>Actinomycetes</taxon>
        <taxon>Streptosporangiales</taxon>
        <taxon>Streptosporangiaceae</taxon>
        <taxon>Herbidospora</taxon>
    </lineage>
</organism>
<keyword evidence="4" id="KW-1185">Reference proteome</keyword>
<feature type="signal peptide" evidence="1">
    <location>
        <begin position="1"/>
        <end position="28"/>
    </location>
</feature>
<dbReference type="InterPro" id="IPR005183">
    <property type="entry name" value="DUF305_CopM-like"/>
</dbReference>
<keyword evidence="1" id="KW-0732">Signal</keyword>
<gene>
    <name evidence="3" type="ORF">GT755_11470</name>
</gene>
<dbReference type="EMBL" id="WXEW01000003">
    <property type="protein sequence ID" value="NAS22301.1"/>
    <property type="molecule type" value="Genomic_DNA"/>
</dbReference>
<reference evidence="3 4" key="1">
    <citation type="submission" date="2020-01" db="EMBL/GenBank/DDBJ databases">
        <title>Herbidospora sp. NEAU-GS84 nov., a novel actinomycete isolated from soil.</title>
        <authorList>
            <person name="Han L."/>
        </authorList>
    </citation>
    <scope>NUCLEOTIDE SEQUENCE [LARGE SCALE GENOMIC DNA]</scope>
    <source>
        <strain evidence="3 4">NEAU-GS84</strain>
    </source>
</reference>
<feature type="chain" id="PRO_5038798453" evidence="1">
    <location>
        <begin position="29"/>
        <end position="188"/>
    </location>
</feature>
<evidence type="ECO:0000256" key="1">
    <source>
        <dbReference type="SAM" id="SignalP"/>
    </source>
</evidence>
<dbReference type="Gene3D" id="1.20.1260.10">
    <property type="match status" value="1"/>
</dbReference>
<proteinExistence type="predicted"/>